<evidence type="ECO:0000313" key="9">
    <source>
        <dbReference type="EMBL" id="PXY18430.1"/>
    </source>
</evidence>
<feature type="transmembrane region" description="Helical" evidence="7">
    <location>
        <begin position="119"/>
        <end position="142"/>
    </location>
</feature>
<keyword evidence="3" id="KW-1003">Cell membrane</keyword>
<keyword evidence="5 7" id="KW-1133">Transmembrane helix</keyword>
<evidence type="ECO:0000256" key="7">
    <source>
        <dbReference type="SAM" id="Phobius"/>
    </source>
</evidence>
<keyword evidence="2" id="KW-0813">Transport</keyword>
<dbReference type="PROSITE" id="PS00217">
    <property type="entry name" value="SUGAR_TRANSPORT_2"/>
    <property type="match status" value="1"/>
</dbReference>
<organism evidence="9 10">
    <name type="scientific">Prauserella flavalba</name>
    <dbReference type="NCBI Taxonomy" id="1477506"/>
    <lineage>
        <taxon>Bacteria</taxon>
        <taxon>Bacillati</taxon>
        <taxon>Actinomycetota</taxon>
        <taxon>Actinomycetes</taxon>
        <taxon>Pseudonocardiales</taxon>
        <taxon>Pseudonocardiaceae</taxon>
        <taxon>Prauserella</taxon>
    </lineage>
</organism>
<dbReference type="Gene3D" id="1.20.1250.20">
    <property type="entry name" value="MFS general substrate transporter like domains"/>
    <property type="match status" value="2"/>
</dbReference>
<feature type="transmembrane region" description="Helical" evidence="7">
    <location>
        <begin position="45"/>
        <end position="69"/>
    </location>
</feature>
<comment type="subcellular location">
    <subcellularLocation>
        <location evidence="1">Cell membrane</location>
        <topology evidence="1">Multi-pass membrane protein</topology>
    </subcellularLocation>
</comment>
<evidence type="ECO:0000256" key="1">
    <source>
        <dbReference type="ARBA" id="ARBA00004651"/>
    </source>
</evidence>
<dbReference type="PANTHER" id="PTHR43045:SF1">
    <property type="entry name" value="SHIKIMATE TRANSPORTER"/>
    <property type="match status" value="1"/>
</dbReference>
<dbReference type="OrthoDB" id="8953821at2"/>
<keyword evidence="6 7" id="KW-0472">Membrane</keyword>
<dbReference type="RefSeq" id="WP_110343639.1">
    <property type="nucleotide sequence ID" value="NZ_JBHVKT010000009.1"/>
</dbReference>
<evidence type="ECO:0000259" key="8">
    <source>
        <dbReference type="PROSITE" id="PS50850"/>
    </source>
</evidence>
<dbReference type="InterPro" id="IPR011701">
    <property type="entry name" value="MFS"/>
</dbReference>
<evidence type="ECO:0000313" key="10">
    <source>
        <dbReference type="Proteomes" id="UP000247892"/>
    </source>
</evidence>
<dbReference type="InterPro" id="IPR036259">
    <property type="entry name" value="MFS_trans_sf"/>
</dbReference>
<feature type="transmembrane region" description="Helical" evidence="7">
    <location>
        <begin position="192"/>
        <end position="211"/>
    </location>
</feature>
<evidence type="ECO:0000256" key="2">
    <source>
        <dbReference type="ARBA" id="ARBA00022448"/>
    </source>
</evidence>
<dbReference type="PANTHER" id="PTHR43045">
    <property type="entry name" value="SHIKIMATE TRANSPORTER"/>
    <property type="match status" value="1"/>
</dbReference>
<protein>
    <recommendedName>
        <fullName evidence="8">Major facilitator superfamily (MFS) profile domain-containing protein</fullName>
    </recommendedName>
</protein>
<gene>
    <name evidence="9" type="ORF">BA062_35550</name>
</gene>
<feature type="transmembrane region" description="Helical" evidence="7">
    <location>
        <begin position="278"/>
        <end position="297"/>
    </location>
</feature>
<feature type="transmembrane region" description="Helical" evidence="7">
    <location>
        <begin position="379"/>
        <end position="397"/>
    </location>
</feature>
<proteinExistence type="predicted"/>
<dbReference type="InterPro" id="IPR020846">
    <property type="entry name" value="MFS_dom"/>
</dbReference>
<dbReference type="SUPFAM" id="SSF103473">
    <property type="entry name" value="MFS general substrate transporter"/>
    <property type="match status" value="1"/>
</dbReference>
<reference evidence="9 10" key="1">
    <citation type="submission" date="2016-07" db="EMBL/GenBank/DDBJ databases">
        <title>Draft genome sequence of Prauserella sp. YIM 121212, isolated from alkaline soil.</title>
        <authorList>
            <person name="Ruckert C."/>
            <person name="Albersmeier A."/>
            <person name="Jiang C.-L."/>
            <person name="Jiang Y."/>
            <person name="Kalinowski J."/>
            <person name="Schneider O."/>
            <person name="Winkler A."/>
            <person name="Zotchev S.B."/>
        </authorList>
    </citation>
    <scope>NUCLEOTIDE SEQUENCE [LARGE SCALE GENOMIC DNA]</scope>
    <source>
        <strain evidence="9 10">YIM 121212</strain>
    </source>
</reference>
<feature type="transmembrane region" description="Helical" evidence="7">
    <location>
        <begin position="309"/>
        <end position="327"/>
    </location>
</feature>
<feature type="transmembrane region" description="Helical" evidence="7">
    <location>
        <begin position="90"/>
        <end position="113"/>
    </location>
</feature>
<dbReference type="AlphaFoldDB" id="A0A318LAZ3"/>
<evidence type="ECO:0000256" key="6">
    <source>
        <dbReference type="ARBA" id="ARBA00023136"/>
    </source>
</evidence>
<dbReference type="EMBL" id="MASU01000021">
    <property type="protein sequence ID" value="PXY18430.1"/>
    <property type="molecule type" value="Genomic_DNA"/>
</dbReference>
<dbReference type="Proteomes" id="UP000247892">
    <property type="component" value="Unassembled WGS sequence"/>
</dbReference>
<feature type="transmembrane region" description="Helical" evidence="7">
    <location>
        <begin position="242"/>
        <end position="266"/>
    </location>
</feature>
<dbReference type="PROSITE" id="PS50850">
    <property type="entry name" value="MFS"/>
    <property type="match status" value="1"/>
</dbReference>
<evidence type="ECO:0000256" key="5">
    <source>
        <dbReference type="ARBA" id="ARBA00022989"/>
    </source>
</evidence>
<accession>A0A318LAZ3</accession>
<feature type="transmembrane region" description="Helical" evidence="7">
    <location>
        <begin position="333"/>
        <end position="358"/>
    </location>
</feature>
<comment type="caution">
    <text evidence="9">The sequence shown here is derived from an EMBL/GenBank/DDBJ whole genome shotgun (WGS) entry which is preliminary data.</text>
</comment>
<dbReference type="GO" id="GO:0022857">
    <property type="term" value="F:transmembrane transporter activity"/>
    <property type="evidence" value="ECO:0007669"/>
    <property type="project" value="InterPro"/>
</dbReference>
<dbReference type="GO" id="GO:0005886">
    <property type="term" value="C:plasma membrane"/>
    <property type="evidence" value="ECO:0007669"/>
    <property type="project" value="UniProtKB-SubCell"/>
</dbReference>
<keyword evidence="10" id="KW-1185">Reference proteome</keyword>
<keyword evidence="4 7" id="KW-0812">Transmembrane</keyword>
<sequence>MASTPTSHSATTPVRAAIASFVGGMLEYYDFFVYGTAAALVLNKLFFTGLSPALGTVAAFATFAVGYVVRPLGGIVFGHVADRIGRKRSLVATLLVMGVSTVLIGVLPTYSAIGAAAPMLLLALRLVQGFGLGGELGVASVFAVEHAPPGRRGFFGAFAYSGPFAGLVLSTGVFGLLSLMPAESFASWGWRIPFLFSIVVVAVALVVRLGVPEPEVFRKTDDAGAKPRVPVVEALRGHSKDVIAVALISAAPNTIFYIVTVFSLSYATTAHGVPQTTMLGVVTLAAVFLFTATPLWGGLSDRIGRKKPIIYGTIAEGILLFVFFLGLETSNTLVIFGVSVLVLGLGHAVVNGVVPAFFCELFPTHIRASAVSLGQQLGGVFGGFAPLVAASLIGANWGGWLPLAGYGVVLCALGVSATFVALRRWDRSVVAAPTVTAVQG</sequence>
<dbReference type="InterPro" id="IPR005829">
    <property type="entry name" value="Sugar_transporter_CS"/>
</dbReference>
<feature type="transmembrane region" description="Helical" evidence="7">
    <location>
        <begin position="154"/>
        <end position="180"/>
    </location>
</feature>
<evidence type="ECO:0000256" key="4">
    <source>
        <dbReference type="ARBA" id="ARBA00022692"/>
    </source>
</evidence>
<name>A0A318LAZ3_9PSEU</name>
<feature type="domain" description="Major facilitator superfamily (MFS) profile" evidence="8">
    <location>
        <begin position="16"/>
        <end position="426"/>
    </location>
</feature>
<dbReference type="Pfam" id="PF07690">
    <property type="entry name" value="MFS_1"/>
    <property type="match status" value="1"/>
</dbReference>
<evidence type="ECO:0000256" key="3">
    <source>
        <dbReference type="ARBA" id="ARBA00022475"/>
    </source>
</evidence>
<feature type="transmembrane region" description="Helical" evidence="7">
    <location>
        <begin position="403"/>
        <end position="422"/>
    </location>
</feature>
<dbReference type="CDD" id="cd17369">
    <property type="entry name" value="MFS_ShiA_like"/>
    <property type="match status" value="1"/>
</dbReference>